<proteinExistence type="predicted"/>
<keyword evidence="5 7" id="KW-0129">CBS domain</keyword>
<dbReference type="InterPro" id="IPR002550">
    <property type="entry name" value="CNNM"/>
</dbReference>
<gene>
    <name evidence="12" type="ORF">DCP75_16805</name>
</gene>
<evidence type="ECO:0000256" key="7">
    <source>
        <dbReference type="PROSITE-ProRule" id="PRU00703"/>
    </source>
</evidence>
<feature type="domain" description="CBS" evidence="10">
    <location>
        <begin position="197"/>
        <end position="256"/>
    </location>
</feature>
<dbReference type="Proteomes" id="UP000259273">
    <property type="component" value="Unassembled WGS sequence"/>
</dbReference>
<feature type="domain" description="CBS" evidence="10">
    <location>
        <begin position="257"/>
        <end position="315"/>
    </location>
</feature>
<evidence type="ECO:0000256" key="1">
    <source>
        <dbReference type="ARBA" id="ARBA00004141"/>
    </source>
</evidence>
<evidence type="ECO:0000259" key="10">
    <source>
        <dbReference type="PROSITE" id="PS51371"/>
    </source>
</evidence>
<keyword evidence="3" id="KW-0677">Repeat</keyword>
<evidence type="ECO:0000256" key="4">
    <source>
        <dbReference type="ARBA" id="ARBA00022989"/>
    </source>
</evidence>
<dbReference type="SMART" id="SM00116">
    <property type="entry name" value="CBS"/>
    <property type="match status" value="2"/>
</dbReference>
<dbReference type="InterPro" id="IPR044751">
    <property type="entry name" value="Ion_transp-like_CBS"/>
</dbReference>
<evidence type="ECO:0000313" key="12">
    <source>
        <dbReference type="EMBL" id="HAN29346.1"/>
    </source>
</evidence>
<evidence type="ECO:0000256" key="3">
    <source>
        <dbReference type="ARBA" id="ARBA00022737"/>
    </source>
</evidence>
<accession>A0A3C1KT16</accession>
<dbReference type="InterPro" id="IPR046342">
    <property type="entry name" value="CBS_dom_sf"/>
</dbReference>
<dbReference type="EMBL" id="DMND01000224">
    <property type="protein sequence ID" value="HAN29346.1"/>
    <property type="molecule type" value="Genomic_DNA"/>
</dbReference>
<keyword evidence="2 8" id="KW-0812">Transmembrane</keyword>
<dbReference type="PROSITE" id="PS51371">
    <property type="entry name" value="CBS"/>
    <property type="match status" value="2"/>
</dbReference>
<comment type="caution">
    <text evidence="12">The sequence shown here is derived from an EMBL/GenBank/DDBJ whole genome shotgun (WGS) entry which is preliminary data.</text>
</comment>
<evidence type="ECO:0000256" key="5">
    <source>
        <dbReference type="ARBA" id="ARBA00023122"/>
    </source>
</evidence>
<organism evidence="12 13">
    <name type="scientific">Haliea salexigens</name>
    <dbReference type="NCBI Taxonomy" id="287487"/>
    <lineage>
        <taxon>Bacteria</taxon>
        <taxon>Pseudomonadati</taxon>
        <taxon>Pseudomonadota</taxon>
        <taxon>Gammaproteobacteria</taxon>
        <taxon>Cellvibrionales</taxon>
        <taxon>Halieaceae</taxon>
        <taxon>Haliea</taxon>
    </lineage>
</organism>
<dbReference type="GO" id="GO:0005886">
    <property type="term" value="C:plasma membrane"/>
    <property type="evidence" value="ECO:0007669"/>
    <property type="project" value="TreeGrafter"/>
</dbReference>
<feature type="domain" description="CNNM transmembrane" evidence="11">
    <location>
        <begin position="1"/>
        <end position="178"/>
    </location>
</feature>
<dbReference type="SUPFAM" id="SSF54631">
    <property type="entry name" value="CBS-domain pair"/>
    <property type="match status" value="1"/>
</dbReference>
<name>A0A3C1KT16_9GAMM</name>
<dbReference type="PANTHER" id="PTHR22777:SF4">
    <property type="entry name" value="UPF0053 PROTEIN SLL1254"/>
    <property type="match status" value="1"/>
</dbReference>
<evidence type="ECO:0000256" key="9">
    <source>
        <dbReference type="SAM" id="Phobius"/>
    </source>
</evidence>
<sequence>MSLLLAFAVLSIAVSFVCSILEAALLSITPSYIAQQKQEHPKRWEKLKVLKDHIDQPLAAILTLNTVAHTVGATGVGAQVVKIYGDGFLGIASAIMTLLILVFSEIMPKTIGARYWVLMAPALPSILNGLIFILKPAIWMSDQIMKLFGGKPPEHDIRLEIKALSLLGRELDKIDEDEQRVISNVLDLHEINVRQIMTPRVVCQTLAPDQTVAEFIEQIQEHQFSRYPVLDADEAPLGILFRHDVIRADEGQRVANLMKPATIVTDRANVESVMTRFIRERQHMFLVYDEYGSWLGVVTMEDVIEALIGQPIMDESDDIPNLRRHAKRRWKKRLQNLTVESEAELLGVTRREDDEDIPAPNRPR</sequence>
<keyword evidence="4 8" id="KW-1133">Transmembrane helix</keyword>
<evidence type="ECO:0000313" key="13">
    <source>
        <dbReference type="Proteomes" id="UP000259273"/>
    </source>
</evidence>
<evidence type="ECO:0000256" key="8">
    <source>
        <dbReference type="PROSITE-ProRule" id="PRU01193"/>
    </source>
</evidence>
<evidence type="ECO:0000259" key="11">
    <source>
        <dbReference type="PROSITE" id="PS51846"/>
    </source>
</evidence>
<dbReference type="PROSITE" id="PS51846">
    <property type="entry name" value="CNNM"/>
    <property type="match status" value="1"/>
</dbReference>
<evidence type="ECO:0000256" key="2">
    <source>
        <dbReference type="ARBA" id="ARBA00022692"/>
    </source>
</evidence>
<protein>
    <submittedName>
        <fullName evidence="12">Hemolysin</fullName>
    </submittedName>
</protein>
<dbReference type="Gene3D" id="3.10.580.10">
    <property type="entry name" value="CBS-domain"/>
    <property type="match status" value="1"/>
</dbReference>
<comment type="subcellular location">
    <subcellularLocation>
        <location evidence="1">Membrane</location>
        <topology evidence="1">Multi-pass membrane protein</topology>
    </subcellularLocation>
</comment>
<dbReference type="PANTHER" id="PTHR22777">
    <property type="entry name" value="HEMOLYSIN-RELATED"/>
    <property type="match status" value="1"/>
</dbReference>
<dbReference type="Pfam" id="PF01595">
    <property type="entry name" value="CNNM"/>
    <property type="match status" value="1"/>
</dbReference>
<feature type="transmembrane region" description="Helical" evidence="9">
    <location>
        <begin position="83"/>
        <end position="103"/>
    </location>
</feature>
<evidence type="ECO:0000256" key="6">
    <source>
        <dbReference type="ARBA" id="ARBA00023136"/>
    </source>
</evidence>
<reference evidence="12 13" key="1">
    <citation type="journal article" date="2018" name="Nat. Biotechnol.">
        <title>A standardized bacterial taxonomy based on genome phylogeny substantially revises the tree of life.</title>
        <authorList>
            <person name="Parks D.H."/>
            <person name="Chuvochina M."/>
            <person name="Waite D.W."/>
            <person name="Rinke C."/>
            <person name="Skarshewski A."/>
            <person name="Chaumeil P.A."/>
            <person name="Hugenholtz P."/>
        </authorList>
    </citation>
    <scope>NUCLEOTIDE SEQUENCE [LARGE SCALE GENOMIC DNA]</scope>
    <source>
        <strain evidence="12">UBA9158</strain>
    </source>
</reference>
<dbReference type="CDD" id="cd04590">
    <property type="entry name" value="CBS_pair_CorC_HlyC_assoc"/>
    <property type="match status" value="1"/>
</dbReference>
<keyword evidence="6 8" id="KW-0472">Membrane</keyword>
<feature type="transmembrane region" description="Helical" evidence="9">
    <location>
        <begin position="115"/>
        <end position="134"/>
    </location>
</feature>
<dbReference type="AlphaFoldDB" id="A0A3C1KT16"/>
<dbReference type="STRING" id="1121937.GCA_000423125_00771"/>
<dbReference type="Pfam" id="PF00571">
    <property type="entry name" value="CBS"/>
    <property type="match status" value="2"/>
</dbReference>
<dbReference type="InterPro" id="IPR000644">
    <property type="entry name" value="CBS_dom"/>
</dbReference>